<accession>A0A7K3RRX2</accession>
<protein>
    <submittedName>
        <fullName evidence="2">Uncharacterized protein</fullName>
    </submittedName>
</protein>
<feature type="compositionally biased region" description="Basic and acidic residues" evidence="1">
    <location>
        <begin position="1"/>
        <end position="14"/>
    </location>
</feature>
<dbReference type="InterPro" id="IPR045677">
    <property type="entry name" value="DUF6197"/>
</dbReference>
<dbReference type="EMBL" id="JAAGMP010000314">
    <property type="protein sequence ID" value="NEC17955.1"/>
    <property type="molecule type" value="Genomic_DNA"/>
</dbReference>
<reference evidence="2 3" key="1">
    <citation type="submission" date="2020-01" db="EMBL/GenBank/DDBJ databases">
        <title>Insect and environment-associated Actinomycetes.</title>
        <authorList>
            <person name="Currrie C."/>
            <person name="Chevrette M."/>
            <person name="Carlson C."/>
            <person name="Stubbendieck R."/>
            <person name="Wendt-Pienkowski E."/>
        </authorList>
    </citation>
    <scope>NUCLEOTIDE SEQUENCE [LARGE SCALE GENOMIC DNA]</scope>
    <source>
        <strain evidence="2 3">SID7590</strain>
    </source>
</reference>
<dbReference type="RefSeq" id="WP_164200628.1">
    <property type="nucleotide sequence ID" value="NZ_JAAGMP010000314.1"/>
</dbReference>
<evidence type="ECO:0000313" key="3">
    <source>
        <dbReference type="Proteomes" id="UP000469670"/>
    </source>
</evidence>
<dbReference type="Pfam" id="PF19698">
    <property type="entry name" value="DUF6197"/>
    <property type="match status" value="1"/>
</dbReference>
<feature type="region of interest" description="Disordered" evidence="1">
    <location>
        <begin position="1"/>
        <end position="26"/>
    </location>
</feature>
<evidence type="ECO:0000256" key="1">
    <source>
        <dbReference type="SAM" id="MobiDB-lite"/>
    </source>
</evidence>
<organism evidence="2 3">
    <name type="scientific">Streptomyces parvus</name>
    <dbReference type="NCBI Taxonomy" id="66428"/>
    <lineage>
        <taxon>Bacteria</taxon>
        <taxon>Bacillati</taxon>
        <taxon>Actinomycetota</taxon>
        <taxon>Actinomycetes</taxon>
        <taxon>Kitasatosporales</taxon>
        <taxon>Streptomycetaceae</taxon>
        <taxon>Streptomyces</taxon>
    </lineage>
</organism>
<comment type="caution">
    <text evidence="2">The sequence shown here is derived from an EMBL/GenBank/DDBJ whole genome shotgun (WGS) entry which is preliminary data.</text>
</comment>
<sequence length="164" mass="18220">MATQERATRAESPLRRPLAPAGPLIAVPAPPAAPDWPTWGQRMLPTPLRGLLVDLGMWHNPQPLPPSGHLTQTITVLERYGWCRSLDYSPTGRMCIRGAQNLLEKTGHVTPHARARAVDHMQNVLARHGVTMPFHAWNDLPHQQFSNIHTLLTRAAYTARANGE</sequence>
<dbReference type="Proteomes" id="UP000469670">
    <property type="component" value="Unassembled WGS sequence"/>
</dbReference>
<evidence type="ECO:0000313" key="2">
    <source>
        <dbReference type="EMBL" id="NEC17955.1"/>
    </source>
</evidence>
<name>A0A7K3RRX2_9ACTN</name>
<gene>
    <name evidence="2" type="ORF">G3I50_06720</name>
</gene>
<feature type="compositionally biased region" description="Low complexity" evidence="1">
    <location>
        <begin position="15"/>
        <end position="26"/>
    </location>
</feature>
<proteinExistence type="predicted"/>
<dbReference type="AlphaFoldDB" id="A0A7K3RRX2"/>